<evidence type="ECO:0000256" key="1">
    <source>
        <dbReference type="SAM" id="MobiDB-lite"/>
    </source>
</evidence>
<reference evidence="3" key="1">
    <citation type="submission" date="2011-07" db="EMBL/GenBank/DDBJ databases">
        <title>Divergent evolution of antigenic variation in African trypanosomes.</title>
        <authorList>
            <person name="Jackson A.P."/>
            <person name="Berry A."/>
            <person name="Allison H.C."/>
            <person name="Burton P."/>
            <person name="Anderson J."/>
            <person name="Aslett M."/>
            <person name="Brown R."/>
            <person name="Corton N."/>
            <person name="Harris D."/>
            <person name="Hauser H."/>
            <person name="Gamble J."/>
            <person name="Gilderthorp R."/>
            <person name="McQuillan J."/>
            <person name="Quail M.A."/>
            <person name="Sanders M."/>
            <person name="Van Tonder A."/>
            <person name="Ginger M.L."/>
            <person name="Donelson J.E."/>
            <person name="Field M.C."/>
            <person name="Barry J.D."/>
            <person name="Berriman M."/>
            <person name="Hertz-Fowler C."/>
        </authorList>
    </citation>
    <scope>NUCLEOTIDE SEQUENCE [LARGE SCALE GENOMIC DNA]</scope>
    <source>
        <strain evidence="3">IL3000</strain>
    </source>
</reference>
<gene>
    <name evidence="2" type="ORF">TCIL3000_0_37990</name>
</gene>
<sequence length="415" mass="46659">MMVCWWFVCDKCYSLFLFCLGMKIKEAWIARKGVLSIVVFMAMVMEDVRVYSYPDGTVFNDREYKALCDVFQASLDLWNASRESAFKLGSGLEGILRQALFGTYGTRNMDSITNALPRDYKNPRLWNRGTRCGGCHKDDKFYYPGSSITHDFMCLCTPGQGAEPFYGFYFLFYKENGFKLCGRGREEMVPDRYHGWYTEARGSKVSKVLERSWESVVWGCFNGWKIKPEQGSLDLKGKVTKLNATMKNFTMILKQVNNLDKLGGFEEHTEADGSDERHIHVRYAHCNSKKRPWWKKLKETLDGKKPEDLLVSRPVNLPAGRPGEAPEDGLGEELSEEMEENEGDVESGGPTSTEATAAQDGNGTHTQGLSSSTNNTIGTLTGTATGNSTHPRFGYLRSGSHIKQPLLFLSAAFSI</sequence>
<accession>F9W722</accession>
<feature type="region of interest" description="Disordered" evidence="1">
    <location>
        <begin position="311"/>
        <end position="389"/>
    </location>
</feature>
<dbReference type="Proteomes" id="UP000000702">
    <property type="component" value="Unassembled WGS sequence"/>
</dbReference>
<feature type="compositionally biased region" description="Acidic residues" evidence="1">
    <location>
        <begin position="325"/>
        <end position="345"/>
    </location>
</feature>
<feature type="compositionally biased region" description="Polar residues" evidence="1">
    <location>
        <begin position="349"/>
        <end position="389"/>
    </location>
</feature>
<organism evidence="2 3">
    <name type="scientific">Trypanosoma congolense (strain IL3000)</name>
    <dbReference type="NCBI Taxonomy" id="1068625"/>
    <lineage>
        <taxon>Eukaryota</taxon>
        <taxon>Discoba</taxon>
        <taxon>Euglenozoa</taxon>
        <taxon>Kinetoplastea</taxon>
        <taxon>Metakinetoplastina</taxon>
        <taxon>Trypanosomatida</taxon>
        <taxon>Trypanosomatidae</taxon>
        <taxon>Trypanosoma</taxon>
        <taxon>Nannomonas</taxon>
    </lineage>
</organism>
<name>F9W722_TRYCI</name>
<comment type="caution">
    <text evidence="2">The sequence shown here is derived from an EMBL/GenBank/DDBJ whole genome shotgun (WGS) entry which is preliminary data.</text>
</comment>
<dbReference type="VEuPathDB" id="TriTrypDB:TcIL3000_0_37990"/>
<evidence type="ECO:0000313" key="3">
    <source>
        <dbReference type="Proteomes" id="UP000000702"/>
    </source>
</evidence>
<dbReference type="EMBL" id="CAEQ01000965">
    <property type="protein sequence ID" value="CCD12981.1"/>
    <property type="molecule type" value="Genomic_DNA"/>
</dbReference>
<evidence type="ECO:0000313" key="2">
    <source>
        <dbReference type="EMBL" id="CCD12981.1"/>
    </source>
</evidence>
<proteinExistence type="predicted"/>
<keyword evidence="3" id="KW-1185">Reference proteome</keyword>
<protein>
    <submittedName>
        <fullName evidence="2">Variant surface glycoprotein</fullName>
    </submittedName>
</protein>
<reference evidence="2 3" key="2">
    <citation type="journal article" date="2012" name="Proc. Natl. Acad. Sci. U.S.A.">
        <title>Antigenic diversity is generated by distinct evolutionary mechanisms in African trypanosome species.</title>
        <authorList>
            <person name="Jackson A.P."/>
            <person name="Berry A."/>
            <person name="Aslett M."/>
            <person name="Allison H.C."/>
            <person name="Burton P."/>
            <person name="Vavrova-Anderson J."/>
            <person name="Brown R."/>
            <person name="Browne H."/>
            <person name="Corton N."/>
            <person name="Hauser H."/>
            <person name="Gamble J."/>
            <person name="Gilderthorp R."/>
            <person name="Marcello L."/>
            <person name="McQuillan J."/>
            <person name="Otto T.D."/>
            <person name="Quail M.A."/>
            <person name="Sanders M.J."/>
            <person name="van Tonder A."/>
            <person name="Ginger M.L."/>
            <person name="Field M.C."/>
            <person name="Barry J.D."/>
            <person name="Hertz-Fowler C."/>
            <person name="Berriman M."/>
        </authorList>
    </citation>
    <scope>NUCLEOTIDE SEQUENCE [LARGE SCALE GENOMIC DNA]</scope>
    <source>
        <strain evidence="2 3">IL3000</strain>
    </source>
</reference>
<dbReference type="AlphaFoldDB" id="F9W722"/>